<dbReference type="SUPFAM" id="SSF48008">
    <property type="entry name" value="GntR ligand-binding domain-like"/>
    <property type="match status" value="1"/>
</dbReference>
<dbReference type="Pfam" id="PF07729">
    <property type="entry name" value="FCD"/>
    <property type="match status" value="1"/>
</dbReference>
<reference evidence="6 7" key="1">
    <citation type="submission" date="2020-10" db="EMBL/GenBank/DDBJ databases">
        <title>Sequencing the genomes of 1000 actinobacteria strains.</title>
        <authorList>
            <person name="Klenk H.-P."/>
        </authorList>
    </citation>
    <scope>NUCLEOTIDE SEQUENCE [LARGE SCALE GENOMIC DNA]</scope>
    <source>
        <strain evidence="6 7">DSM 43173</strain>
    </source>
</reference>
<evidence type="ECO:0000313" key="7">
    <source>
        <dbReference type="Proteomes" id="UP000633509"/>
    </source>
</evidence>
<keyword evidence="2 6" id="KW-0238">DNA-binding</keyword>
<feature type="region of interest" description="Disordered" evidence="4">
    <location>
        <begin position="101"/>
        <end position="146"/>
    </location>
</feature>
<evidence type="ECO:0000256" key="4">
    <source>
        <dbReference type="SAM" id="MobiDB-lite"/>
    </source>
</evidence>
<keyword evidence="3" id="KW-0804">Transcription</keyword>
<feature type="domain" description="GntR C-terminal" evidence="5">
    <location>
        <begin position="23"/>
        <end position="145"/>
    </location>
</feature>
<keyword evidence="7" id="KW-1185">Reference proteome</keyword>
<evidence type="ECO:0000259" key="5">
    <source>
        <dbReference type="SMART" id="SM00895"/>
    </source>
</evidence>
<dbReference type="Gene3D" id="1.20.120.530">
    <property type="entry name" value="GntR ligand-binding domain-like"/>
    <property type="match status" value="1"/>
</dbReference>
<proteinExistence type="predicted"/>
<sequence>MLLDAAVLRWRFAKHIDETFLDELGEVRLTIEPAVARFAALRRTDRDLADLGDALAAMRIAADAEPERHVEADLAFYTALLRAARNRPLTRWLWRSRLACGRRQARRGPARDARPPPKAAEASMRTPIERSIEDVDTAKNVHPTEE</sequence>
<evidence type="ECO:0000256" key="1">
    <source>
        <dbReference type="ARBA" id="ARBA00023015"/>
    </source>
</evidence>
<dbReference type="GO" id="GO:0003677">
    <property type="term" value="F:DNA binding"/>
    <property type="evidence" value="ECO:0007669"/>
    <property type="project" value="UniProtKB-KW"/>
</dbReference>
<dbReference type="RefSeq" id="WP_192788487.1">
    <property type="nucleotide sequence ID" value="NZ_JADBEK010000001.1"/>
</dbReference>
<keyword evidence="1" id="KW-0805">Transcription regulation</keyword>
<organism evidence="6 7">
    <name type="scientific">Nonomuraea angiospora</name>
    <dbReference type="NCBI Taxonomy" id="46172"/>
    <lineage>
        <taxon>Bacteria</taxon>
        <taxon>Bacillati</taxon>
        <taxon>Actinomycetota</taxon>
        <taxon>Actinomycetes</taxon>
        <taxon>Streptosporangiales</taxon>
        <taxon>Streptosporangiaceae</taxon>
        <taxon>Nonomuraea</taxon>
    </lineage>
</organism>
<feature type="compositionally biased region" description="Basic and acidic residues" evidence="4">
    <location>
        <begin position="127"/>
        <end position="146"/>
    </location>
</feature>
<name>A0ABR9M5U9_9ACTN</name>
<comment type="caution">
    <text evidence="6">The sequence shown here is derived from an EMBL/GenBank/DDBJ whole genome shotgun (WGS) entry which is preliminary data.</text>
</comment>
<dbReference type="InterPro" id="IPR011711">
    <property type="entry name" value="GntR_C"/>
</dbReference>
<dbReference type="EMBL" id="JADBEK010000001">
    <property type="protein sequence ID" value="MBE1588224.1"/>
    <property type="molecule type" value="Genomic_DNA"/>
</dbReference>
<dbReference type="InterPro" id="IPR008920">
    <property type="entry name" value="TF_FadR/GntR_C"/>
</dbReference>
<dbReference type="Proteomes" id="UP000633509">
    <property type="component" value="Unassembled WGS sequence"/>
</dbReference>
<evidence type="ECO:0000256" key="3">
    <source>
        <dbReference type="ARBA" id="ARBA00023163"/>
    </source>
</evidence>
<accession>A0ABR9M5U9</accession>
<evidence type="ECO:0000313" key="6">
    <source>
        <dbReference type="EMBL" id="MBE1588224.1"/>
    </source>
</evidence>
<evidence type="ECO:0000256" key="2">
    <source>
        <dbReference type="ARBA" id="ARBA00023125"/>
    </source>
</evidence>
<gene>
    <name evidence="6" type="ORF">H4W80_006482</name>
</gene>
<protein>
    <submittedName>
        <fullName evidence="6">DNA-binding FadR family transcriptional regulator</fullName>
    </submittedName>
</protein>
<dbReference type="SMART" id="SM00895">
    <property type="entry name" value="FCD"/>
    <property type="match status" value="1"/>
</dbReference>